<dbReference type="PANTHER" id="PTHR30346">
    <property type="entry name" value="TRANSCRIPTIONAL DUAL REGULATOR HCAR-RELATED"/>
    <property type="match status" value="1"/>
</dbReference>
<keyword evidence="7" id="KW-1185">Reference proteome</keyword>
<comment type="similarity">
    <text evidence="1">Belongs to the LysR transcriptional regulatory family.</text>
</comment>
<evidence type="ECO:0000259" key="5">
    <source>
        <dbReference type="PROSITE" id="PS50931"/>
    </source>
</evidence>
<dbReference type="PANTHER" id="PTHR30346:SF0">
    <property type="entry name" value="HCA OPERON TRANSCRIPTIONAL ACTIVATOR HCAR"/>
    <property type="match status" value="1"/>
</dbReference>
<evidence type="ECO:0000256" key="1">
    <source>
        <dbReference type="ARBA" id="ARBA00009437"/>
    </source>
</evidence>
<sequence length="294" mass="32112">MAEIRQLRYFVAVAERGSVSQAALDLHLSQSALSEALRKLEVELGVELLARSSRGVAVTPAGDVLVGEAREAIARFDAALAAVREAADGQTGRLRVGFEAAGAGTLSTRSRARFLARFPHVRVEPRRYDWGGEVAGLRDGECDVAFVWLPADLTGLDSELVASEARFAGVAVSHPLAARASLSVNDLTDEPIMWTRRAPRYWVDWWAVNPRPDGREPRWGPENENVEEMLEQVADGSAYCIVPASMTTFYARPDVVWVPIRDIDPLRIAVAWRARDASPLVAAFVAVVRELAVG</sequence>
<protein>
    <submittedName>
        <fullName evidence="6">LysR family transcriptional regulator</fullName>
    </submittedName>
</protein>
<dbReference type="CDD" id="cd08414">
    <property type="entry name" value="PBP2_LTTR_aromatics_like"/>
    <property type="match status" value="1"/>
</dbReference>
<keyword evidence="3" id="KW-0238">DNA-binding</keyword>
<dbReference type="GO" id="GO:0003700">
    <property type="term" value="F:DNA-binding transcription factor activity"/>
    <property type="evidence" value="ECO:0007669"/>
    <property type="project" value="InterPro"/>
</dbReference>
<evidence type="ECO:0000256" key="2">
    <source>
        <dbReference type="ARBA" id="ARBA00023015"/>
    </source>
</evidence>
<dbReference type="EMBL" id="JAPDOD010000002">
    <property type="protein sequence ID" value="MDA0159305.1"/>
    <property type="molecule type" value="Genomic_DNA"/>
</dbReference>
<name>A0A9X3MQA3_9ACTN</name>
<dbReference type="Pfam" id="PF00126">
    <property type="entry name" value="HTH_1"/>
    <property type="match status" value="1"/>
</dbReference>
<evidence type="ECO:0000313" key="7">
    <source>
        <dbReference type="Proteomes" id="UP001149140"/>
    </source>
</evidence>
<comment type="caution">
    <text evidence="6">The sequence shown here is derived from an EMBL/GenBank/DDBJ whole genome shotgun (WGS) entry which is preliminary data.</text>
</comment>
<reference evidence="6" key="1">
    <citation type="submission" date="2022-10" db="EMBL/GenBank/DDBJ databases">
        <title>The WGS of Solirubrobacter ginsenosidimutans DSM 21036.</title>
        <authorList>
            <person name="Jiang Z."/>
        </authorList>
    </citation>
    <scope>NUCLEOTIDE SEQUENCE</scope>
    <source>
        <strain evidence="6">DSM 21036</strain>
    </source>
</reference>
<dbReference type="InterPro" id="IPR036390">
    <property type="entry name" value="WH_DNA-bd_sf"/>
</dbReference>
<proteinExistence type="inferred from homology"/>
<feature type="domain" description="HTH lysR-type" evidence="5">
    <location>
        <begin position="1"/>
        <end position="59"/>
    </location>
</feature>
<dbReference type="GO" id="GO:0003677">
    <property type="term" value="F:DNA binding"/>
    <property type="evidence" value="ECO:0007669"/>
    <property type="project" value="UniProtKB-KW"/>
</dbReference>
<keyword evidence="2" id="KW-0805">Transcription regulation</keyword>
<keyword evidence="4" id="KW-0804">Transcription</keyword>
<evidence type="ECO:0000256" key="3">
    <source>
        <dbReference type="ARBA" id="ARBA00023125"/>
    </source>
</evidence>
<accession>A0A9X3MQA3</accession>
<dbReference type="InterPro" id="IPR005119">
    <property type="entry name" value="LysR_subst-bd"/>
</dbReference>
<dbReference type="AlphaFoldDB" id="A0A9X3MQA3"/>
<evidence type="ECO:0000256" key="4">
    <source>
        <dbReference type="ARBA" id="ARBA00023163"/>
    </source>
</evidence>
<dbReference type="PROSITE" id="PS50931">
    <property type="entry name" value="HTH_LYSR"/>
    <property type="match status" value="1"/>
</dbReference>
<dbReference type="RefSeq" id="WP_270037982.1">
    <property type="nucleotide sequence ID" value="NZ_JAPDOD010000002.1"/>
</dbReference>
<organism evidence="6 7">
    <name type="scientific">Solirubrobacter ginsenosidimutans</name>
    <dbReference type="NCBI Taxonomy" id="490573"/>
    <lineage>
        <taxon>Bacteria</taxon>
        <taxon>Bacillati</taxon>
        <taxon>Actinomycetota</taxon>
        <taxon>Thermoleophilia</taxon>
        <taxon>Solirubrobacterales</taxon>
        <taxon>Solirubrobacteraceae</taxon>
        <taxon>Solirubrobacter</taxon>
    </lineage>
</organism>
<dbReference type="PRINTS" id="PR00039">
    <property type="entry name" value="HTHLYSR"/>
</dbReference>
<gene>
    <name evidence="6" type="ORF">OM076_03425</name>
</gene>
<dbReference type="Pfam" id="PF03466">
    <property type="entry name" value="LysR_substrate"/>
    <property type="match status" value="1"/>
</dbReference>
<evidence type="ECO:0000313" key="6">
    <source>
        <dbReference type="EMBL" id="MDA0159305.1"/>
    </source>
</evidence>
<dbReference type="InterPro" id="IPR000847">
    <property type="entry name" value="LysR_HTH_N"/>
</dbReference>
<dbReference type="Gene3D" id="1.10.10.10">
    <property type="entry name" value="Winged helix-like DNA-binding domain superfamily/Winged helix DNA-binding domain"/>
    <property type="match status" value="1"/>
</dbReference>
<dbReference type="GO" id="GO:0032993">
    <property type="term" value="C:protein-DNA complex"/>
    <property type="evidence" value="ECO:0007669"/>
    <property type="project" value="TreeGrafter"/>
</dbReference>
<dbReference type="Proteomes" id="UP001149140">
    <property type="component" value="Unassembled WGS sequence"/>
</dbReference>
<dbReference type="Gene3D" id="3.40.190.10">
    <property type="entry name" value="Periplasmic binding protein-like II"/>
    <property type="match status" value="2"/>
</dbReference>
<dbReference type="InterPro" id="IPR036388">
    <property type="entry name" value="WH-like_DNA-bd_sf"/>
</dbReference>
<dbReference type="SUPFAM" id="SSF46785">
    <property type="entry name" value="Winged helix' DNA-binding domain"/>
    <property type="match status" value="1"/>
</dbReference>
<dbReference type="SUPFAM" id="SSF53850">
    <property type="entry name" value="Periplasmic binding protein-like II"/>
    <property type="match status" value="1"/>
</dbReference>
<dbReference type="FunFam" id="1.10.10.10:FF:000001">
    <property type="entry name" value="LysR family transcriptional regulator"/>
    <property type="match status" value="1"/>
</dbReference>